<evidence type="ECO:0000256" key="1">
    <source>
        <dbReference type="SAM" id="MobiDB-lite"/>
    </source>
</evidence>
<sequence>MSECHLRHVIGQRILANARRNDGVVLLLLSQIPNFHVACHCDKIMSSFFLNGVVEILMTRRSSLSHCLYFVATRNNRPVRFPNKQFCGETSRKSQRDQARRESTPVLPNMDQKDQDEGHNNLNLTEGELRKPKNLSRWAKTQNEDKRAAVHDEIARVNQLPSNSSYAVHRMRVLNKLLQLMSIQRTVAQDEELELLFASLNI</sequence>
<feature type="compositionally biased region" description="Basic and acidic residues" evidence="1">
    <location>
        <begin position="90"/>
        <end position="103"/>
    </location>
</feature>
<evidence type="ECO:0000313" key="2">
    <source>
        <dbReference type="EMBL" id="CAD1829427.1"/>
    </source>
</evidence>
<reference evidence="2" key="1">
    <citation type="submission" date="2020-07" db="EMBL/GenBank/DDBJ databases">
        <authorList>
            <person name="Lin J."/>
        </authorList>
    </citation>
    <scope>NUCLEOTIDE SEQUENCE</scope>
</reference>
<organism evidence="2">
    <name type="scientific">Ananas comosus var. bracteatus</name>
    <name type="common">red pineapple</name>
    <dbReference type="NCBI Taxonomy" id="296719"/>
    <lineage>
        <taxon>Eukaryota</taxon>
        <taxon>Viridiplantae</taxon>
        <taxon>Streptophyta</taxon>
        <taxon>Embryophyta</taxon>
        <taxon>Tracheophyta</taxon>
        <taxon>Spermatophyta</taxon>
        <taxon>Magnoliopsida</taxon>
        <taxon>Liliopsida</taxon>
        <taxon>Poales</taxon>
        <taxon>Bromeliaceae</taxon>
        <taxon>Bromelioideae</taxon>
        <taxon>Ananas</taxon>
    </lineage>
</organism>
<gene>
    <name evidence="2" type="ORF">CB5_LOCUS12638</name>
</gene>
<name>A0A6V7PEX8_ANACO</name>
<feature type="region of interest" description="Disordered" evidence="1">
    <location>
        <begin position="81"/>
        <end position="126"/>
    </location>
</feature>
<protein>
    <submittedName>
        <fullName evidence="2">Uncharacterized protein</fullName>
    </submittedName>
</protein>
<dbReference type="AlphaFoldDB" id="A0A6V7PEX8"/>
<accession>A0A6V7PEX8</accession>
<dbReference type="EMBL" id="LR862147">
    <property type="protein sequence ID" value="CAD1829427.1"/>
    <property type="molecule type" value="Genomic_DNA"/>
</dbReference>
<proteinExistence type="predicted"/>